<keyword evidence="2" id="KW-1185">Reference proteome</keyword>
<evidence type="ECO:0000313" key="2">
    <source>
        <dbReference type="Proteomes" id="UP000031671"/>
    </source>
</evidence>
<comment type="caution">
    <text evidence="1">The sequence shown here is derived from an EMBL/GenBank/DDBJ whole genome shotgun (WGS) entry which is preliminary data.</text>
</comment>
<dbReference type="EMBL" id="BBRZ01000105">
    <property type="protein sequence ID" value="GAM58804.1"/>
    <property type="molecule type" value="Genomic_DNA"/>
</dbReference>
<dbReference type="Proteomes" id="UP000031671">
    <property type="component" value="Unassembled WGS sequence"/>
</dbReference>
<organism evidence="1 2">
    <name type="scientific">Vibrio ishigakensis</name>
    <dbReference type="NCBI Taxonomy" id="1481914"/>
    <lineage>
        <taxon>Bacteria</taxon>
        <taxon>Pseudomonadati</taxon>
        <taxon>Pseudomonadota</taxon>
        <taxon>Gammaproteobacteria</taxon>
        <taxon>Vibrionales</taxon>
        <taxon>Vibrionaceae</taxon>
        <taxon>Vibrio</taxon>
    </lineage>
</organism>
<sequence>MKTSAKITVEGAIDETTEQESSCEQKALFINAYSASEQAVVYVLASKDQTFLHVSSTTNLQETIWNQKLEVQKSLGLVFLVQNLVYYEAAQDISTARERAKEILGWPECDIRVLVESVNPKWEDLFNYF</sequence>
<evidence type="ECO:0000313" key="1">
    <source>
        <dbReference type="EMBL" id="GAM58804.1"/>
    </source>
</evidence>
<accession>A0A0B8P7A4</accession>
<reference evidence="1 2" key="2">
    <citation type="submission" date="2015-01" db="EMBL/GenBank/DDBJ databases">
        <authorList>
            <consortium name="NBRP consortium"/>
            <person name="Sawabe T."/>
            <person name="Meirelles P."/>
            <person name="Feng G."/>
            <person name="Sayaka M."/>
            <person name="Hattori M."/>
            <person name="Ohkuma M."/>
        </authorList>
    </citation>
    <scope>NUCLEOTIDE SEQUENCE [LARGE SCALE GENOMIC DNA]</scope>
    <source>
        <strain evidence="2">JCM 19231</strain>
    </source>
</reference>
<protein>
    <submittedName>
        <fullName evidence="1">Uncharacterized protein</fullName>
    </submittedName>
</protein>
<proteinExistence type="predicted"/>
<gene>
    <name evidence="1" type="ORF">JCM19231_19</name>
</gene>
<dbReference type="RefSeq" id="WP_261835799.1">
    <property type="nucleotide sequence ID" value="NZ_AP024882.1"/>
</dbReference>
<reference evidence="1 2" key="1">
    <citation type="submission" date="2015-01" db="EMBL/GenBank/DDBJ databases">
        <title>Vibrio sp. C1 JCM 19231 whole genome shotgun sequence.</title>
        <authorList>
            <person name="Sawabe T."/>
            <person name="Meirelles P."/>
            <person name="Feng G."/>
            <person name="Sayaka M."/>
            <person name="Hattori M."/>
            <person name="Ohkuma M."/>
        </authorList>
    </citation>
    <scope>NUCLEOTIDE SEQUENCE [LARGE SCALE GENOMIC DNA]</scope>
    <source>
        <strain evidence="2">JCM 19231</strain>
    </source>
</reference>
<name>A0A0B8P7A4_9VIBR</name>
<dbReference type="AlphaFoldDB" id="A0A0B8P7A4"/>